<evidence type="ECO:0000313" key="2">
    <source>
        <dbReference type="EMBL" id="QUJ75956.1"/>
    </source>
</evidence>
<evidence type="ECO:0000313" key="3">
    <source>
        <dbReference type="Proteomes" id="UP000683291"/>
    </source>
</evidence>
<organism evidence="2 3">
    <name type="scientific">Sulfitobacter albidus</name>
    <dbReference type="NCBI Taxonomy" id="2829501"/>
    <lineage>
        <taxon>Bacteria</taxon>
        <taxon>Pseudomonadati</taxon>
        <taxon>Pseudomonadota</taxon>
        <taxon>Alphaproteobacteria</taxon>
        <taxon>Rhodobacterales</taxon>
        <taxon>Roseobacteraceae</taxon>
        <taxon>Sulfitobacter</taxon>
    </lineage>
</organism>
<protein>
    <submittedName>
        <fullName evidence="2">DUF883 family protein</fullName>
    </submittedName>
</protein>
<keyword evidence="1" id="KW-0812">Transmembrane</keyword>
<name>A0A975JCX3_9RHOB</name>
<accession>A0A975JCX3</accession>
<dbReference type="KEGG" id="sual:KDD17_13615"/>
<dbReference type="EMBL" id="CP073581">
    <property type="protein sequence ID" value="QUJ75956.1"/>
    <property type="molecule type" value="Genomic_DNA"/>
</dbReference>
<sequence>MATNTSAKNGRGSDVTVDDLSAQLERVKTDLSELTRVMGELGTAKTAQAQNAAQAKAAELRDQAYATAEHLRDSSAEKFADAQSQAQDFVRTQPATALGLAAGAGFLVGLLMTQRR</sequence>
<keyword evidence="1" id="KW-1133">Transmembrane helix</keyword>
<proteinExistence type="predicted"/>
<keyword evidence="3" id="KW-1185">Reference proteome</keyword>
<dbReference type="Proteomes" id="UP000683291">
    <property type="component" value="Chromosome 1"/>
</dbReference>
<dbReference type="AlphaFoldDB" id="A0A975JCX3"/>
<reference evidence="2" key="1">
    <citation type="submission" date="2021-04" db="EMBL/GenBank/DDBJ databases">
        <title>Complete genome sequence for Sulfitobacter sp. strain JK7-1.</title>
        <authorList>
            <person name="Park S.-J."/>
        </authorList>
    </citation>
    <scope>NUCLEOTIDE SEQUENCE</scope>
    <source>
        <strain evidence="2">JK7-1</strain>
    </source>
</reference>
<evidence type="ECO:0000256" key="1">
    <source>
        <dbReference type="SAM" id="Phobius"/>
    </source>
</evidence>
<keyword evidence="1" id="KW-0472">Membrane</keyword>
<dbReference type="RefSeq" id="WP_212704154.1">
    <property type="nucleotide sequence ID" value="NZ_CP073581.1"/>
</dbReference>
<feature type="transmembrane region" description="Helical" evidence="1">
    <location>
        <begin position="95"/>
        <end position="113"/>
    </location>
</feature>
<gene>
    <name evidence="2" type="ORF">KDD17_13615</name>
</gene>